<organism evidence="3 4">
    <name type="scientific">Maribrevibacterium harenarium</name>
    <dbReference type="NCBI Taxonomy" id="2589817"/>
    <lineage>
        <taxon>Bacteria</taxon>
        <taxon>Pseudomonadati</taxon>
        <taxon>Pseudomonadota</taxon>
        <taxon>Gammaproteobacteria</taxon>
        <taxon>Oceanospirillales</taxon>
        <taxon>Oceanospirillaceae</taxon>
        <taxon>Maribrevibacterium</taxon>
    </lineage>
</organism>
<feature type="transmembrane region" description="Helical" evidence="1">
    <location>
        <begin position="160"/>
        <end position="185"/>
    </location>
</feature>
<feature type="transmembrane region" description="Helical" evidence="1">
    <location>
        <begin position="83"/>
        <end position="101"/>
    </location>
</feature>
<feature type="transmembrane region" description="Helical" evidence="1">
    <location>
        <begin position="197"/>
        <end position="216"/>
    </location>
</feature>
<feature type="transmembrane region" description="Helical" evidence="1">
    <location>
        <begin position="38"/>
        <end position="63"/>
    </location>
</feature>
<keyword evidence="4" id="KW-1185">Reference proteome</keyword>
<sequence length="225" mass="24253">MLDSHVTAFLIGLAGAGHCLGMCGGISSLVALGTNAKLLYLALYNVGRILSYAVVAGLLAWLINIGQESIYIDVMTPLRTLSGVILILTGLYLLNITHLIIHVEKSGKWLWSLLAPLAKKMLPINSPSKSFIAGLIWGWLPCGLVYSTVLWSLGAATHGALSSATLLVAFGIGTLPAMLLTGVAAKEFKSLWQRYRVNYAFGMLLIIYGCWSIPLIQNQISPLFH</sequence>
<accession>A0A501X525</accession>
<reference evidence="3 4" key="1">
    <citation type="submission" date="2019-06" db="EMBL/GenBank/DDBJ databases">
        <title>A novel bacterium of genus Marinomonas, isolated from coastal sand.</title>
        <authorList>
            <person name="Huang H."/>
            <person name="Mo K."/>
            <person name="Hu Y."/>
        </authorList>
    </citation>
    <scope>NUCLEOTIDE SEQUENCE [LARGE SCALE GENOMIC DNA]</scope>
    <source>
        <strain evidence="3 4">HB171799</strain>
    </source>
</reference>
<keyword evidence="1" id="KW-0472">Membrane</keyword>
<name>A0A501X525_9GAMM</name>
<evidence type="ECO:0000259" key="2">
    <source>
        <dbReference type="Pfam" id="PF13386"/>
    </source>
</evidence>
<evidence type="ECO:0000256" key="1">
    <source>
        <dbReference type="SAM" id="Phobius"/>
    </source>
</evidence>
<dbReference type="OrthoDB" id="9798690at2"/>
<evidence type="ECO:0000313" key="3">
    <source>
        <dbReference type="EMBL" id="TPE55551.1"/>
    </source>
</evidence>
<feature type="transmembrane region" description="Helical" evidence="1">
    <location>
        <begin position="131"/>
        <end position="154"/>
    </location>
</feature>
<dbReference type="EMBL" id="VFRR01000001">
    <property type="protein sequence ID" value="TPE55551.1"/>
    <property type="molecule type" value="Genomic_DNA"/>
</dbReference>
<dbReference type="PANTHER" id="PTHR42208:SF1">
    <property type="entry name" value="HEAVY METAL TRANSPORTER"/>
    <property type="match status" value="1"/>
</dbReference>
<dbReference type="AlphaFoldDB" id="A0A501X525"/>
<dbReference type="InterPro" id="IPR039447">
    <property type="entry name" value="UreH-like_TM_dom"/>
</dbReference>
<feature type="domain" description="Urease accessory protein UreH-like transmembrane" evidence="2">
    <location>
        <begin position="7"/>
        <end position="211"/>
    </location>
</feature>
<feature type="transmembrane region" description="Helical" evidence="1">
    <location>
        <begin position="6"/>
        <end position="31"/>
    </location>
</feature>
<keyword evidence="1" id="KW-1133">Transmembrane helix</keyword>
<gene>
    <name evidence="3" type="ORF">FJM67_00425</name>
</gene>
<keyword evidence="1" id="KW-0812">Transmembrane</keyword>
<dbReference type="Proteomes" id="UP000315901">
    <property type="component" value="Unassembled WGS sequence"/>
</dbReference>
<dbReference type="RefSeq" id="WP_140586609.1">
    <property type="nucleotide sequence ID" value="NZ_VFRR01000001.1"/>
</dbReference>
<dbReference type="Pfam" id="PF13386">
    <property type="entry name" value="DsbD_2"/>
    <property type="match status" value="1"/>
</dbReference>
<protein>
    <submittedName>
        <fullName evidence="3">Sulfite exporter TauE/SafE family protein</fullName>
    </submittedName>
</protein>
<evidence type="ECO:0000313" key="4">
    <source>
        <dbReference type="Proteomes" id="UP000315901"/>
    </source>
</evidence>
<dbReference type="PANTHER" id="PTHR42208">
    <property type="entry name" value="HEAVY METAL TRANSPORTER-RELATED"/>
    <property type="match status" value="1"/>
</dbReference>
<proteinExistence type="predicted"/>
<comment type="caution">
    <text evidence="3">The sequence shown here is derived from an EMBL/GenBank/DDBJ whole genome shotgun (WGS) entry which is preliminary data.</text>
</comment>